<evidence type="ECO:0000313" key="2">
    <source>
        <dbReference type="Proteomes" id="UP000217790"/>
    </source>
</evidence>
<dbReference type="OrthoDB" id="3163863at2759"/>
<dbReference type="Proteomes" id="UP000217790">
    <property type="component" value="Unassembled WGS sequence"/>
</dbReference>
<keyword evidence="2" id="KW-1185">Reference proteome</keyword>
<proteinExistence type="predicted"/>
<dbReference type="AlphaFoldDB" id="A0A2H3EDS9"/>
<dbReference type="EMBL" id="KZ293645">
    <property type="protein sequence ID" value="PBL01743.1"/>
    <property type="molecule type" value="Genomic_DNA"/>
</dbReference>
<accession>A0A2H3EDS9</accession>
<reference evidence="2" key="1">
    <citation type="journal article" date="2017" name="Nat. Ecol. Evol.">
        <title>Genome expansion and lineage-specific genetic innovations in the forest pathogenic fungi Armillaria.</title>
        <authorList>
            <person name="Sipos G."/>
            <person name="Prasanna A.N."/>
            <person name="Walter M.C."/>
            <person name="O'Connor E."/>
            <person name="Balint B."/>
            <person name="Krizsan K."/>
            <person name="Kiss B."/>
            <person name="Hess J."/>
            <person name="Varga T."/>
            <person name="Slot J."/>
            <person name="Riley R."/>
            <person name="Boka B."/>
            <person name="Rigling D."/>
            <person name="Barry K."/>
            <person name="Lee J."/>
            <person name="Mihaltcheva S."/>
            <person name="LaButti K."/>
            <person name="Lipzen A."/>
            <person name="Waldron R."/>
            <person name="Moloney N.M."/>
            <person name="Sperisen C."/>
            <person name="Kredics L."/>
            <person name="Vagvoelgyi C."/>
            <person name="Patrignani A."/>
            <person name="Fitzpatrick D."/>
            <person name="Nagy I."/>
            <person name="Doyle S."/>
            <person name="Anderson J.B."/>
            <person name="Grigoriev I.V."/>
            <person name="Gueldener U."/>
            <person name="Muensterkoetter M."/>
            <person name="Nagy L.G."/>
        </authorList>
    </citation>
    <scope>NUCLEOTIDE SEQUENCE [LARGE SCALE GENOMIC DNA]</scope>
    <source>
        <strain evidence="2">Ar21-2</strain>
    </source>
</reference>
<evidence type="ECO:0000313" key="1">
    <source>
        <dbReference type="EMBL" id="PBL01743.1"/>
    </source>
</evidence>
<protein>
    <submittedName>
        <fullName evidence="1">Uncharacterized protein</fullName>
    </submittedName>
</protein>
<gene>
    <name evidence="1" type="ORF">ARMGADRAFT_1071254</name>
</gene>
<organism evidence="1 2">
    <name type="scientific">Armillaria gallica</name>
    <name type="common">Bulbous honey fungus</name>
    <name type="synonym">Armillaria bulbosa</name>
    <dbReference type="NCBI Taxonomy" id="47427"/>
    <lineage>
        <taxon>Eukaryota</taxon>
        <taxon>Fungi</taxon>
        <taxon>Dikarya</taxon>
        <taxon>Basidiomycota</taxon>
        <taxon>Agaricomycotina</taxon>
        <taxon>Agaricomycetes</taxon>
        <taxon>Agaricomycetidae</taxon>
        <taxon>Agaricales</taxon>
        <taxon>Marasmiineae</taxon>
        <taxon>Physalacriaceae</taxon>
        <taxon>Armillaria</taxon>
    </lineage>
</organism>
<name>A0A2H3EDS9_ARMGA</name>
<dbReference type="STRING" id="47427.A0A2H3EDS9"/>
<dbReference type="InParanoid" id="A0A2H3EDS9"/>
<sequence>MNDEDIRTEFPTEFWSTLSDIFCKSVTEKIEGGTPTFTLVALAEKNIACLKKAGAIKRDIYRLSTVHEDIRPEAVLGAMIPVLLLVDMSHVRLLPPQLKMSS</sequence>